<gene>
    <name evidence="2" type="ORF">ERX29_09700</name>
</gene>
<comment type="caution">
    <text evidence="2">The sequence shown here is derived from an EMBL/GenBank/DDBJ whole genome shotgun (WGS) entry which is preliminary data.</text>
</comment>
<keyword evidence="3" id="KW-1185">Reference proteome</keyword>
<evidence type="ECO:0000256" key="1">
    <source>
        <dbReference type="ARBA" id="ARBA00006718"/>
    </source>
</evidence>
<dbReference type="AlphaFoldDB" id="A0A4R6BSL2"/>
<dbReference type="Proteomes" id="UP000294802">
    <property type="component" value="Unassembled WGS sequence"/>
</dbReference>
<accession>A0A4R6BSL2</accession>
<dbReference type="PIRSF" id="PIRSF034852">
    <property type="entry name" value="UCP034852"/>
    <property type="match status" value="1"/>
</dbReference>
<dbReference type="InterPro" id="IPR035903">
    <property type="entry name" value="HesB-like_dom_sf"/>
</dbReference>
<organism evidence="2 3">
    <name type="scientific">Macrococcus lamae</name>
    <dbReference type="NCBI Taxonomy" id="198484"/>
    <lineage>
        <taxon>Bacteria</taxon>
        <taxon>Bacillati</taxon>
        <taxon>Bacillota</taxon>
        <taxon>Bacilli</taxon>
        <taxon>Bacillales</taxon>
        <taxon>Staphylococcaceae</taxon>
        <taxon>Macrococcus</taxon>
    </lineage>
</organism>
<sequence length="98" mass="11479">MKIALDEKAVEWFKKELDFPENKALRFYVRYGGDVNLKQGFSPAFTVDTVDPEGYSETQSGLTYYVDEKDLWYYEDHILNVTCKNDEIEYSISNNIES</sequence>
<reference evidence="2 3" key="1">
    <citation type="submission" date="2019-01" db="EMBL/GenBank/DDBJ databases">
        <title>Draft genome sequences of the type strains of six Macrococcus species.</title>
        <authorList>
            <person name="Mazhar S."/>
            <person name="Altermann E."/>
            <person name="Hill C."/>
            <person name="Mcauliffe O."/>
        </authorList>
    </citation>
    <scope>NUCLEOTIDE SEQUENCE [LARGE SCALE GENOMIC DNA]</scope>
    <source>
        <strain evidence="2 3">CCM4815</strain>
    </source>
</reference>
<name>A0A4R6BSL2_9STAP</name>
<dbReference type="EMBL" id="SCWB01000018">
    <property type="protein sequence ID" value="TDM07050.1"/>
    <property type="molecule type" value="Genomic_DNA"/>
</dbReference>
<evidence type="ECO:0000313" key="3">
    <source>
        <dbReference type="Proteomes" id="UP000294802"/>
    </source>
</evidence>
<dbReference type="SUPFAM" id="SSF89360">
    <property type="entry name" value="HesB-like domain"/>
    <property type="match status" value="1"/>
</dbReference>
<comment type="similarity">
    <text evidence="1">Belongs to the HesB/IscA family.</text>
</comment>
<dbReference type="InterPro" id="IPR008326">
    <property type="entry name" value="PdhI-like"/>
</dbReference>
<proteinExistence type="inferred from homology"/>
<evidence type="ECO:0008006" key="4">
    <source>
        <dbReference type="Google" id="ProtNLM"/>
    </source>
</evidence>
<dbReference type="OrthoDB" id="1645729at2"/>
<dbReference type="RefSeq" id="WP_133444478.1">
    <property type="nucleotide sequence ID" value="NZ_SCWB01000018.1"/>
</dbReference>
<evidence type="ECO:0000313" key="2">
    <source>
        <dbReference type="EMBL" id="TDM07050.1"/>
    </source>
</evidence>
<protein>
    <recommendedName>
        <fullName evidence="4">HesB/YadR/YfhF family protein</fullName>
    </recommendedName>
</protein>